<feature type="repeat" description="TPR" evidence="1">
    <location>
        <begin position="203"/>
        <end position="236"/>
    </location>
</feature>
<dbReference type="Proteomes" id="UP000681722">
    <property type="component" value="Unassembled WGS sequence"/>
</dbReference>
<evidence type="ECO:0000256" key="1">
    <source>
        <dbReference type="PROSITE-ProRule" id="PRU00339"/>
    </source>
</evidence>
<dbReference type="EMBL" id="CAJNOQ010018133">
    <property type="protein sequence ID" value="CAF1419395.1"/>
    <property type="molecule type" value="Genomic_DNA"/>
</dbReference>
<dbReference type="OrthoDB" id="5986190at2759"/>
<dbReference type="PANTHER" id="PTHR19959">
    <property type="entry name" value="KINESIN LIGHT CHAIN"/>
    <property type="match status" value="1"/>
</dbReference>
<evidence type="ECO:0000313" key="2">
    <source>
        <dbReference type="EMBL" id="CAF1419395.1"/>
    </source>
</evidence>
<sequence>HGQEIHINLSKNIENKVDILTQEQLKSQNKYLTGIFSEIRKGISDLGEDKTLIRLSSSIPNESIKHFIQKETLFKDIGEIFSKSNKYVIISGYAGSGKTTLASKYTHEQRDENKTVRWFNAESKDLVWNDYKNMATKELKIGNEINERQVNINLTFNTIAKLYLKTAKYHENKFCNFENLLKYHQKSLKILKTLYEGSDPLIANSLNKVGSIHHKLGNAEKGLAYFKQALEMRRGLYKVNHQDVATSLNNVGWSYATLNDAQKALEYKVRGLEMFRHLYTGSHPDVADALHNVRTGHYSLGNTCTVLE</sequence>
<accession>A0A815M712</accession>
<dbReference type="InterPro" id="IPR027417">
    <property type="entry name" value="P-loop_NTPase"/>
</dbReference>
<dbReference type="Gene3D" id="1.25.40.10">
    <property type="entry name" value="Tetratricopeptide repeat domain"/>
    <property type="match status" value="2"/>
</dbReference>
<dbReference type="InterPro" id="IPR011990">
    <property type="entry name" value="TPR-like_helical_dom_sf"/>
</dbReference>
<dbReference type="Gene3D" id="3.40.50.300">
    <property type="entry name" value="P-loop containing nucleotide triphosphate hydrolases"/>
    <property type="match status" value="1"/>
</dbReference>
<dbReference type="SUPFAM" id="SSF52540">
    <property type="entry name" value="P-loop containing nucleoside triphosphate hydrolases"/>
    <property type="match status" value="1"/>
</dbReference>
<comment type="caution">
    <text evidence="2">The sequence shown here is derived from an EMBL/GenBank/DDBJ whole genome shotgun (WGS) entry which is preliminary data.</text>
</comment>
<keyword evidence="1" id="KW-0802">TPR repeat</keyword>
<evidence type="ECO:0000313" key="4">
    <source>
        <dbReference type="Proteomes" id="UP000663829"/>
    </source>
</evidence>
<dbReference type="PANTHER" id="PTHR19959:SF119">
    <property type="entry name" value="FUNGAL LIPASE-LIKE DOMAIN-CONTAINING PROTEIN"/>
    <property type="match status" value="1"/>
</dbReference>
<dbReference type="SUPFAM" id="SSF48452">
    <property type="entry name" value="TPR-like"/>
    <property type="match status" value="1"/>
</dbReference>
<dbReference type="InterPro" id="IPR019734">
    <property type="entry name" value="TPR_rpt"/>
</dbReference>
<dbReference type="AlphaFoldDB" id="A0A815M712"/>
<evidence type="ECO:0008006" key="5">
    <source>
        <dbReference type="Google" id="ProtNLM"/>
    </source>
</evidence>
<protein>
    <recommendedName>
        <fullName evidence="5">Kinesin light chain</fullName>
    </recommendedName>
</protein>
<reference evidence="2" key="1">
    <citation type="submission" date="2021-02" db="EMBL/GenBank/DDBJ databases">
        <authorList>
            <person name="Nowell W R."/>
        </authorList>
    </citation>
    <scope>NUCLEOTIDE SEQUENCE</scope>
</reference>
<dbReference type="PROSITE" id="PS50005">
    <property type="entry name" value="TPR"/>
    <property type="match status" value="1"/>
</dbReference>
<organism evidence="2 4">
    <name type="scientific">Didymodactylos carnosus</name>
    <dbReference type="NCBI Taxonomy" id="1234261"/>
    <lineage>
        <taxon>Eukaryota</taxon>
        <taxon>Metazoa</taxon>
        <taxon>Spiralia</taxon>
        <taxon>Gnathifera</taxon>
        <taxon>Rotifera</taxon>
        <taxon>Eurotatoria</taxon>
        <taxon>Bdelloidea</taxon>
        <taxon>Philodinida</taxon>
        <taxon>Philodinidae</taxon>
        <taxon>Didymodactylos</taxon>
    </lineage>
</organism>
<feature type="non-terminal residue" evidence="2">
    <location>
        <position position="1"/>
    </location>
</feature>
<keyword evidence="4" id="KW-1185">Reference proteome</keyword>
<dbReference type="Pfam" id="PF13424">
    <property type="entry name" value="TPR_12"/>
    <property type="match status" value="1"/>
</dbReference>
<dbReference type="SMART" id="SM00028">
    <property type="entry name" value="TPR"/>
    <property type="match status" value="2"/>
</dbReference>
<name>A0A815M712_9BILA</name>
<proteinExistence type="predicted"/>
<evidence type="ECO:0000313" key="3">
    <source>
        <dbReference type="EMBL" id="CAF4303446.1"/>
    </source>
</evidence>
<gene>
    <name evidence="2" type="ORF">GPM918_LOCUS33685</name>
    <name evidence="3" type="ORF">SRO942_LOCUS34371</name>
</gene>
<dbReference type="EMBL" id="CAJOBC010083559">
    <property type="protein sequence ID" value="CAF4303446.1"/>
    <property type="molecule type" value="Genomic_DNA"/>
</dbReference>
<dbReference type="Proteomes" id="UP000663829">
    <property type="component" value="Unassembled WGS sequence"/>
</dbReference>